<feature type="compositionally biased region" description="Low complexity" evidence="8">
    <location>
        <begin position="1184"/>
        <end position="1193"/>
    </location>
</feature>
<feature type="compositionally biased region" description="Polar residues" evidence="8">
    <location>
        <begin position="80"/>
        <end position="96"/>
    </location>
</feature>
<dbReference type="SUPFAM" id="SSF54001">
    <property type="entry name" value="Cysteine proteinases"/>
    <property type="match status" value="1"/>
</dbReference>
<dbReference type="InterPro" id="IPR050185">
    <property type="entry name" value="Ub_carboxyl-term_hydrolase"/>
</dbReference>
<evidence type="ECO:0000256" key="7">
    <source>
        <dbReference type="ARBA" id="ARBA00022807"/>
    </source>
</evidence>
<evidence type="ECO:0000256" key="6">
    <source>
        <dbReference type="ARBA" id="ARBA00022801"/>
    </source>
</evidence>
<reference evidence="11 12" key="1">
    <citation type="journal article" date="2021" name="Environ. Microbiol.">
        <title>Gene family expansions and transcriptome signatures uncover fungal adaptations to wood decay.</title>
        <authorList>
            <person name="Hage H."/>
            <person name="Miyauchi S."/>
            <person name="Viragh M."/>
            <person name="Drula E."/>
            <person name="Min B."/>
            <person name="Chaduli D."/>
            <person name="Navarro D."/>
            <person name="Favel A."/>
            <person name="Norest M."/>
            <person name="Lesage-Meessen L."/>
            <person name="Balint B."/>
            <person name="Merenyi Z."/>
            <person name="de Eugenio L."/>
            <person name="Morin E."/>
            <person name="Martinez A.T."/>
            <person name="Baldrian P."/>
            <person name="Stursova M."/>
            <person name="Martinez M.J."/>
            <person name="Novotny C."/>
            <person name="Magnuson J.K."/>
            <person name="Spatafora J.W."/>
            <person name="Maurice S."/>
            <person name="Pangilinan J."/>
            <person name="Andreopoulos W."/>
            <person name="LaButti K."/>
            <person name="Hundley H."/>
            <person name="Na H."/>
            <person name="Kuo A."/>
            <person name="Barry K."/>
            <person name="Lipzen A."/>
            <person name="Henrissat B."/>
            <person name="Riley R."/>
            <person name="Ahrendt S."/>
            <person name="Nagy L.G."/>
            <person name="Grigoriev I.V."/>
            <person name="Martin F."/>
            <person name="Rosso M.N."/>
        </authorList>
    </citation>
    <scope>NUCLEOTIDE SEQUENCE [LARGE SCALE GENOMIC DNA]</scope>
    <source>
        <strain evidence="11 12">CIRM-BRFM 1785</strain>
    </source>
</reference>
<dbReference type="GeneID" id="72003797"/>
<feature type="compositionally biased region" description="Low complexity" evidence="8">
    <location>
        <begin position="1235"/>
        <end position="1247"/>
    </location>
</feature>
<dbReference type="Pfam" id="PF06337">
    <property type="entry name" value="DUSP"/>
    <property type="match status" value="1"/>
</dbReference>
<dbReference type="Gene3D" id="3.30.2230.10">
    <property type="entry name" value="DUSP-like"/>
    <property type="match status" value="1"/>
</dbReference>
<evidence type="ECO:0000259" key="9">
    <source>
        <dbReference type="PROSITE" id="PS50235"/>
    </source>
</evidence>
<feature type="region of interest" description="Disordered" evidence="8">
    <location>
        <begin position="1"/>
        <end position="100"/>
    </location>
</feature>
<evidence type="ECO:0000313" key="11">
    <source>
        <dbReference type="EMBL" id="KAH9840216.1"/>
    </source>
</evidence>
<feature type="compositionally biased region" description="Polar residues" evidence="8">
    <location>
        <begin position="1303"/>
        <end position="1314"/>
    </location>
</feature>
<comment type="catalytic activity">
    <reaction evidence="1">
        <text>Thiol-dependent hydrolysis of ester, thioester, amide, peptide and isopeptide bonds formed by the C-terminal Gly of ubiquitin (a 76-residue protein attached to proteins as an intracellular targeting signal).</text>
        <dbReference type="EC" id="3.4.19.12"/>
    </reaction>
</comment>
<dbReference type="PROSITE" id="PS00972">
    <property type="entry name" value="USP_1"/>
    <property type="match status" value="1"/>
</dbReference>
<feature type="compositionally biased region" description="Polar residues" evidence="8">
    <location>
        <begin position="1273"/>
        <end position="1283"/>
    </location>
</feature>
<sequence>MLTPPSPSSSPSLSPKDTVNTRKRQRSQSMQSEPSSSSPKRAVSEDPSQDNVRASQSQGVSSLSIQDSDVDAYMAEQGEDPSTNILGPSNTMATSSPEERLSSVGSLIQAPMRVGDTWHVVSSSWYRRWRKAMAKEVDKEGPVDEKDLGPVDNTDIVVAGGEIINQILSADDYVFVPEQVWTWFTEWYGQARYELPRKVIGRGDQSEPTLELHPPRLKVHVLTSNAVPGVSMPPHFVAVSVKDTTEDLWEKLASSVAPGDSRHLRIWRLPEGDSSWDQLSCSPEQLKQRGGTMLSRTQSTVEEELIEAGDSFVVEFKEDEKWIVDAKEVPAQPGGASTSNSQSTVTQITPKLFGAEADFFDLIQARTSPTSVSNVASSPAKAFLSNASNRIGSSAVATRSKGGGSEPGTLGLGNMGNTCFMNSALQCLVHTKELADYFLTGVFEEELNPDNPLGMGGAIAQAFGALLQRIWTPGSGSTSYSPREFKQVLSRFAPQFSGYQQHDSQELVAFLLDGLHEDLNRVLKKPYVEKPDWEGGGDKELVQLANESWQGYMKRNDSVIVDLFQGQYQSTLVCPECSKVSITFDPFMYLTLPLPIQKKWRHNVYYIPWDVTKPHVKVPIEINRDASFKELRQLLGRWMEANPDNLLTLEVFSHRFYKNLDDTVLVGDMADNDIIVCFELPCHAQQSRTYKPSPEDPFILPVVLCDTNTPKRSFGRSQNLFGYPFVVVITHQQAIDPDAMYDAVADRLQRWTENVRDLFTWEAGSPSSMEPVQIPIAGMPAADSLTEIIPNGDVITVHETAPEEGDITDEKGTMVQDDENMDVELDGEPRKIGFKRNIFKLYVQAGNEKFGTGISHNSSQGFDSFEQRMEIAKNMSGEDSTPELLQEGDAFFCELDENMKDYYFGGDRLKFEHTKWSSWTEFVHPEYTAGREAAAAKKTRGISLQDCLDEFTKEEQLGEDDLWYCPRCKKHQQATKRFDLWKVPDVLVVHLKRFSNSRTLRDKIDVLVDFPVEGLDISSMVGERQVAERLKEQGVDITQLDLGDTEEPLVYDLYAVDEHMGGLGGGHYRAYAYNHVTDKWYHFDDSYVTPAHADASVNANAYLLFYRRRTSRPIGGKSHEKIEAARQKAAELPQLEEDSVVQLPTPPSESNQLDALPAQRDSKLPFFTALSLVADSYNNGWPTPQSNARSSPASSPPPLDDGEPPSFDDAQYDDLVQTPLDPLALATHQFEFPDPSSSSRNSPTSSNEAEPDPDLDGKDPLEGWSGGDLASQFGETRTISISFDESDDDVPARGPRVKGVNRGLQTMLGSQMSVSDDETDPSAAVGEASSAMSDIDT</sequence>
<dbReference type="Proteomes" id="UP000814176">
    <property type="component" value="Unassembled WGS sequence"/>
</dbReference>
<feature type="region of interest" description="Disordered" evidence="8">
    <location>
        <begin position="1138"/>
        <end position="1157"/>
    </location>
</feature>
<organism evidence="11 12">
    <name type="scientific">Rhodofomes roseus</name>
    <dbReference type="NCBI Taxonomy" id="34475"/>
    <lineage>
        <taxon>Eukaryota</taxon>
        <taxon>Fungi</taxon>
        <taxon>Dikarya</taxon>
        <taxon>Basidiomycota</taxon>
        <taxon>Agaricomycotina</taxon>
        <taxon>Agaricomycetes</taxon>
        <taxon>Polyporales</taxon>
        <taxon>Rhodofomes</taxon>
    </lineage>
</organism>
<dbReference type="Pfam" id="PF00443">
    <property type="entry name" value="UCH"/>
    <property type="match status" value="1"/>
</dbReference>
<evidence type="ECO:0000313" key="12">
    <source>
        <dbReference type="Proteomes" id="UP000814176"/>
    </source>
</evidence>
<dbReference type="InterPro" id="IPR038765">
    <property type="entry name" value="Papain-like_cys_pep_sf"/>
</dbReference>
<dbReference type="PROSITE" id="PS00973">
    <property type="entry name" value="USP_2"/>
    <property type="match status" value="1"/>
</dbReference>
<dbReference type="PANTHER" id="PTHR21646">
    <property type="entry name" value="UBIQUITIN CARBOXYL-TERMINAL HYDROLASE"/>
    <property type="match status" value="1"/>
</dbReference>
<keyword evidence="5" id="KW-0833">Ubl conjugation pathway</keyword>
<dbReference type="InterPro" id="IPR035927">
    <property type="entry name" value="DUSP-like_sf"/>
</dbReference>
<feature type="region of interest" description="Disordered" evidence="8">
    <location>
        <begin position="1181"/>
        <end position="1337"/>
    </location>
</feature>
<evidence type="ECO:0000256" key="4">
    <source>
        <dbReference type="ARBA" id="ARBA00022670"/>
    </source>
</evidence>
<name>A0ABQ8KQK7_9APHY</name>
<dbReference type="EC" id="3.4.19.12" evidence="3"/>
<proteinExistence type="inferred from homology"/>
<feature type="compositionally biased region" description="Polar residues" evidence="8">
    <location>
        <begin position="49"/>
        <end position="67"/>
    </location>
</feature>
<evidence type="ECO:0000256" key="1">
    <source>
        <dbReference type="ARBA" id="ARBA00000707"/>
    </source>
</evidence>
<dbReference type="RefSeq" id="XP_047781866.1">
    <property type="nucleotide sequence ID" value="XM_047923065.1"/>
</dbReference>
<dbReference type="InterPro" id="IPR001394">
    <property type="entry name" value="Peptidase_C19_UCH"/>
</dbReference>
<evidence type="ECO:0000256" key="8">
    <source>
        <dbReference type="SAM" id="MobiDB-lite"/>
    </source>
</evidence>
<dbReference type="InterPro" id="IPR006615">
    <property type="entry name" value="Pept_C19_DUSP"/>
</dbReference>
<comment type="similarity">
    <text evidence="2">Belongs to the peptidase C19 family.</text>
</comment>
<keyword evidence="4" id="KW-0645">Protease</keyword>
<dbReference type="PANTHER" id="PTHR21646:SF24">
    <property type="entry name" value="UBIQUITIN CARBOXYL-TERMINAL HYDROLASE"/>
    <property type="match status" value="1"/>
</dbReference>
<evidence type="ECO:0000256" key="5">
    <source>
        <dbReference type="ARBA" id="ARBA00022786"/>
    </source>
</evidence>
<accession>A0ABQ8KQK7</accession>
<evidence type="ECO:0000256" key="2">
    <source>
        <dbReference type="ARBA" id="ARBA00009085"/>
    </source>
</evidence>
<dbReference type="PROSITE" id="PS50235">
    <property type="entry name" value="USP_3"/>
    <property type="match status" value="1"/>
</dbReference>
<keyword evidence="6" id="KW-0378">Hydrolase</keyword>
<feature type="domain" description="DUSP" evidence="10">
    <location>
        <begin position="95"/>
        <end position="200"/>
    </location>
</feature>
<dbReference type="PROSITE" id="PS51283">
    <property type="entry name" value="DUSP"/>
    <property type="match status" value="1"/>
</dbReference>
<keyword evidence="7" id="KW-0788">Thiol protease</keyword>
<dbReference type="InterPro" id="IPR018200">
    <property type="entry name" value="USP_CS"/>
</dbReference>
<dbReference type="EMBL" id="JADCUA010000005">
    <property type="protein sequence ID" value="KAH9840216.1"/>
    <property type="molecule type" value="Genomic_DNA"/>
</dbReference>
<dbReference type="SUPFAM" id="SSF143791">
    <property type="entry name" value="DUSP-like"/>
    <property type="match status" value="1"/>
</dbReference>
<protein>
    <recommendedName>
        <fullName evidence="3">ubiquitinyl hydrolase 1</fullName>
        <ecNumber evidence="3">3.4.19.12</ecNumber>
    </recommendedName>
</protein>
<gene>
    <name evidence="11" type="ORF">C8Q71DRAFT_746382</name>
</gene>
<keyword evidence="12" id="KW-1185">Reference proteome</keyword>
<dbReference type="SMART" id="SM00695">
    <property type="entry name" value="DUSP"/>
    <property type="match status" value="1"/>
</dbReference>
<comment type="caution">
    <text evidence="11">The sequence shown here is derived from an EMBL/GenBank/DDBJ whole genome shotgun (WGS) entry which is preliminary data.</text>
</comment>
<feature type="domain" description="USP" evidence="9">
    <location>
        <begin position="410"/>
        <end position="1109"/>
    </location>
</feature>
<dbReference type="Gene3D" id="3.90.70.10">
    <property type="entry name" value="Cysteine proteinases"/>
    <property type="match status" value="2"/>
</dbReference>
<evidence type="ECO:0000256" key="3">
    <source>
        <dbReference type="ARBA" id="ARBA00012759"/>
    </source>
</evidence>
<feature type="compositionally biased region" description="Low complexity" evidence="8">
    <location>
        <begin position="27"/>
        <end position="39"/>
    </location>
</feature>
<dbReference type="CDD" id="cd02674">
    <property type="entry name" value="Peptidase_C19R"/>
    <property type="match status" value="1"/>
</dbReference>
<evidence type="ECO:0000259" key="10">
    <source>
        <dbReference type="PROSITE" id="PS51283"/>
    </source>
</evidence>
<dbReference type="InterPro" id="IPR028889">
    <property type="entry name" value="USP"/>
</dbReference>